<evidence type="ECO:0000256" key="2">
    <source>
        <dbReference type="ARBA" id="ARBA00005731"/>
    </source>
</evidence>
<keyword evidence="7" id="KW-1185">Reference proteome</keyword>
<dbReference type="InterPro" id="IPR010651">
    <property type="entry name" value="Sugar_transport"/>
</dbReference>
<proteinExistence type="inferred from homology"/>
<dbReference type="GO" id="GO:0016020">
    <property type="term" value="C:membrane"/>
    <property type="evidence" value="ECO:0007669"/>
    <property type="project" value="UniProtKB-SubCell"/>
</dbReference>
<dbReference type="AlphaFoldDB" id="A0A914Y916"/>
<protein>
    <submittedName>
        <fullName evidence="8">Transmembrane protein 144</fullName>
    </submittedName>
</protein>
<dbReference type="GO" id="GO:0015144">
    <property type="term" value="F:carbohydrate transmembrane transporter activity"/>
    <property type="evidence" value="ECO:0007669"/>
    <property type="project" value="InterPro"/>
</dbReference>
<feature type="transmembrane region" description="Helical" evidence="6">
    <location>
        <begin position="309"/>
        <end position="328"/>
    </location>
</feature>
<keyword evidence="5 6" id="KW-0472">Membrane</keyword>
<feature type="transmembrane region" description="Helical" evidence="6">
    <location>
        <begin position="35"/>
        <end position="54"/>
    </location>
</feature>
<evidence type="ECO:0000313" key="7">
    <source>
        <dbReference type="Proteomes" id="UP000887577"/>
    </source>
</evidence>
<dbReference type="Proteomes" id="UP000887577">
    <property type="component" value="Unplaced"/>
</dbReference>
<feature type="transmembrane region" description="Helical" evidence="6">
    <location>
        <begin position="337"/>
        <end position="357"/>
    </location>
</feature>
<evidence type="ECO:0000256" key="6">
    <source>
        <dbReference type="SAM" id="Phobius"/>
    </source>
</evidence>
<dbReference type="Pfam" id="PF07857">
    <property type="entry name" value="TMEM144"/>
    <property type="match status" value="1"/>
</dbReference>
<dbReference type="InterPro" id="IPR012435">
    <property type="entry name" value="TMEM144"/>
</dbReference>
<comment type="subcellular location">
    <subcellularLocation>
        <location evidence="1">Membrane</location>
        <topology evidence="1">Multi-pass membrane protein</topology>
    </subcellularLocation>
</comment>
<evidence type="ECO:0000256" key="1">
    <source>
        <dbReference type="ARBA" id="ARBA00004141"/>
    </source>
</evidence>
<keyword evidence="3 6" id="KW-0812">Transmembrane</keyword>
<sequence>MSTFIIGLVQLLISVVLFGSAFVPVKKYNSGDGFFAQWIMSVSIMFIGFGIHASQGFIHFYPVAMLGGVFWSLGNMMAIPIIKKLGLTLGLLIWNVTSCMFGWIISTYGGFGITARPASIMWLSYIGLGLVFLGGLMFTFVKNKPPSNINEGTFEVYKVANGSFKKIHIDDMELTHFVENVETSSSISIGEVETKFTKAVKALGLFMAAISGVFFGLNLLPVIHVQDNHKVFPDAPQEGLPYVFSHFSGAFITSTVGFLIYTVFKSFRKSSLQINPKVTIPALISGFLWAIGQALLINSTSILSASITYPISAMLPGCVAACWSILYFREIEKGKSLALLLVAILITLCGSICIGVSK</sequence>
<feature type="transmembrane region" description="Helical" evidence="6">
    <location>
        <begin position="6"/>
        <end position="23"/>
    </location>
</feature>
<feature type="transmembrane region" description="Helical" evidence="6">
    <location>
        <begin position="60"/>
        <end position="82"/>
    </location>
</feature>
<reference evidence="8" key="1">
    <citation type="submission" date="2022-11" db="UniProtKB">
        <authorList>
            <consortium name="WormBaseParasite"/>
        </authorList>
    </citation>
    <scope>IDENTIFICATION</scope>
</reference>
<organism evidence="7 8">
    <name type="scientific">Panagrolaimus superbus</name>
    <dbReference type="NCBI Taxonomy" id="310955"/>
    <lineage>
        <taxon>Eukaryota</taxon>
        <taxon>Metazoa</taxon>
        <taxon>Ecdysozoa</taxon>
        <taxon>Nematoda</taxon>
        <taxon>Chromadorea</taxon>
        <taxon>Rhabditida</taxon>
        <taxon>Tylenchina</taxon>
        <taxon>Panagrolaimomorpha</taxon>
        <taxon>Panagrolaimoidea</taxon>
        <taxon>Panagrolaimidae</taxon>
        <taxon>Panagrolaimus</taxon>
    </lineage>
</organism>
<feature type="transmembrane region" description="Helical" evidence="6">
    <location>
        <begin position="89"/>
        <end position="108"/>
    </location>
</feature>
<feature type="transmembrane region" description="Helical" evidence="6">
    <location>
        <begin position="243"/>
        <end position="264"/>
    </location>
</feature>
<dbReference type="WBParaSite" id="PSU_v2.g14058.t1">
    <property type="protein sequence ID" value="PSU_v2.g14058.t1"/>
    <property type="gene ID" value="PSU_v2.g14058"/>
</dbReference>
<dbReference type="PANTHER" id="PTHR16119:SF17">
    <property type="entry name" value="TRANSMEMBRANE PROTEIN 144"/>
    <property type="match status" value="1"/>
</dbReference>
<evidence type="ECO:0000256" key="4">
    <source>
        <dbReference type="ARBA" id="ARBA00022989"/>
    </source>
</evidence>
<accession>A0A914Y916</accession>
<comment type="similarity">
    <text evidence="2">Belongs to the TMEM144 family.</text>
</comment>
<evidence type="ECO:0000256" key="5">
    <source>
        <dbReference type="ARBA" id="ARBA00023136"/>
    </source>
</evidence>
<dbReference type="PANTHER" id="PTHR16119">
    <property type="entry name" value="TRANSMEMBRANE PROTEIN 144"/>
    <property type="match status" value="1"/>
</dbReference>
<name>A0A914Y916_9BILA</name>
<evidence type="ECO:0000313" key="8">
    <source>
        <dbReference type="WBParaSite" id="PSU_v2.g14058.t1"/>
    </source>
</evidence>
<keyword evidence="4 6" id="KW-1133">Transmembrane helix</keyword>
<feature type="transmembrane region" description="Helical" evidence="6">
    <location>
        <begin position="120"/>
        <end position="141"/>
    </location>
</feature>
<feature type="transmembrane region" description="Helical" evidence="6">
    <location>
        <begin position="276"/>
        <end position="297"/>
    </location>
</feature>
<feature type="transmembrane region" description="Helical" evidence="6">
    <location>
        <begin position="203"/>
        <end position="223"/>
    </location>
</feature>
<evidence type="ECO:0000256" key="3">
    <source>
        <dbReference type="ARBA" id="ARBA00022692"/>
    </source>
</evidence>